<feature type="region of interest" description="Disordered" evidence="2">
    <location>
        <begin position="158"/>
        <end position="180"/>
    </location>
</feature>
<evidence type="ECO:0000256" key="1">
    <source>
        <dbReference type="ARBA" id="ARBA00023242"/>
    </source>
</evidence>
<feature type="compositionally biased region" description="Low complexity" evidence="2">
    <location>
        <begin position="158"/>
        <end position="167"/>
    </location>
</feature>
<keyword evidence="5" id="KW-1185">Reference proteome</keyword>
<evidence type="ECO:0000313" key="5">
    <source>
        <dbReference type="Proteomes" id="UP000567885"/>
    </source>
</evidence>
<dbReference type="GO" id="GO:0003700">
    <property type="term" value="F:DNA-binding transcription factor activity"/>
    <property type="evidence" value="ECO:0007669"/>
    <property type="project" value="TreeGrafter"/>
</dbReference>
<dbReference type="OrthoDB" id="2534600at2759"/>
<sequence length="728" mass="80047">MEPRLPRTRLTEGGKDQRLTVFALALAREKLVRSIWKEGWSSKTYQRKAGSWNHSTTSLLPMQQHVNELLQQNSQRPTEQQSTRQGCPETKEVGQLLASGGVEEDEDGTDSTQYFDLKIAEALAISLTSKNDNLGVPLTPMNTGSTPQDISLFGTTTSPAAADPTSDCVKSPPQASLDQRPEPIVSRSVNVPPTSVAQLPEQWPFLLDLYFESTHSWLPISQKHELLRAAYTLANNASATSINPPSSGELAFLHAVLLYSSHQSTLLPNKLKPQTDNAYSLITSHDLIETTLFGDPNTYCLGHVRAFIVLSLFEMERKVWTSAWAHIARAIYTVICMGLMDKPSSAGAILTYDDSVRRTLMGCAVLETIISARLKTIPYFQSPQISYIGPLTTDGMEEWETWQPKVFLGAEPVKNPRPHIPGHVISSFNNLLQIIAPLNDLSSPRRISASEGRLHEIMHASYQNIGELGEQRPALDVPPQTLCLWVASVAAMETAATELLLSYGSSSGRPEGYMANVKWLTSLVAERYQVLGCCSVPVAVEACFALLQKSLARQQLLYVGSDIENEFILLHKSISALLGLLKNPNDIPIQFDIAHNFQGHSINMADKSLQSTQPPSITIHPLPQANITPEVVSETMDIGRSSKTIDLTMFQNESPVATISQPPRLSIDSALLPAGSILGDEMDDDGLFDSLATLDSTDWTANPPEFMQHLGYMENQANDLESIFDLGF</sequence>
<evidence type="ECO:0000259" key="3">
    <source>
        <dbReference type="Pfam" id="PF04082"/>
    </source>
</evidence>
<reference evidence="4 5" key="1">
    <citation type="submission" date="2020-05" db="EMBL/GenBank/DDBJ databases">
        <title>Identification and distribution of gene clusters putatively required for synthesis of sphingolipid metabolism inhibitors in phylogenetically diverse species of the filamentous fungus Fusarium.</title>
        <authorList>
            <person name="Kim H.-S."/>
            <person name="Busman M."/>
            <person name="Brown D.W."/>
            <person name="Divon H."/>
            <person name="Uhlig S."/>
            <person name="Proctor R.H."/>
        </authorList>
    </citation>
    <scope>NUCLEOTIDE SEQUENCE [LARGE SCALE GENOMIC DNA]</scope>
    <source>
        <strain evidence="4 5">NRRL 20693</strain>
    </source>
</reference>
<protein>
    <submittedName>
        <fullName evidence="4">Quinic acid utilization activator</fullName>
    </submittedName>
</protein>
<keyword evidence="1" id="KW-0539">Nucleus</keyword>
<evidence type="ECO:0000256" key="2">
    <source>
        <dbReference type="SAM" id="MobiDB-lite"/>
    </source>
</evidence>
<dbReference type="Pfam" id="PF04082">
    <property type="entry name" value="Fungal_trans"/>
    <property type="match status" value="1"/>
</dbReference>
<dbReference type="CDD" id="cd12148">
    <property type="entry name" value="fungal_TF_MHR"/>
    <property type="match status" value="1"/>
</dbReference>
<dbReference type="InterPro" id="IPR007219">
    <property type="entry name" value="XnlR_reg_dom"/>
</dbReference>
<comment type="caution">
    <text evidence="4">The sequence shown here is derived from an EMBL/GenBank/DDBJ whole genome shotgun (WGS) entry which is preliminary data.</text>
</comment>
<organism evidence="4 5">
    <name type="scientific">Fusarium heterosporum</name>
    <dbReference type="NCBI Taxonomy" id="42747"/>
    <lineage>
        <taxon>Eukaryota</taxon>
        <taxon>Fungi</taxon>
        <taxon>Dikarya</taxon>
        <taxon>Ascomycota</taxon>
        <taxon>Pezizomycotina</taxon>
        <taxon>Sordariomycetes</taxon>
        <taxon>Hypocreomycetidae</taxon>
        <taxon>Hypocreales</taxon>
        <taxon>Nectriaceae</taxon>
        <taxon>Fusarium</taxon>
        <taxon>Fusarium heterosporum species complex</taxon>
    </lineage>
</organism>
<dbReference type="InterPro" id="IPR052783">
    <property type="entry name" value="Metabolic/Drug-Res_Regulator"/>
</dbReference>
<dbReference type="GO" id="GO:0006351">
    <property type="term" value="P:DNA-templated transcription"/>
    <property type="evidence" value="ECO:0007669"/>
    <property type="project" value="InterPro"/>
</dbReference>
<accession>A0A8H5WM64</accession>
<dbReference type="AlphaFoldDB" id="A0A8H5WM64"/>
<dbReference type="GO" id="GO:0003677">
    <property type="term" value="F:DNA binding"/>
    <property type="evidence" value="ECO:0007669"/>
    <property type="project" value="InterPro"/>
</dbReference>
<feature type="domain" description="Xylanolytic transcriptional activator regulatory" evidence="3">
    <location>
        <begin position="207"/>
        <end position="419"/>
    </location>
</feature>
<dbReference type="Proteomes" id="UP000567885">
    <property type="component" value="Unassembled WGS sequence"/>
</dbReference>
<gene>
    <name evidence="4" type="ORF">FHETE_6856</name>
</gene>
<name>A0A8H5WM64_FUSHE</name>
<proteinExistence type="predicted"/>
<dbReference type="EMBL" id="JAAGWQ010000129">
    <property type="protein sequence ID" value="KAF5664996.1"/>
    <property type="molecule type" value="Genomic_DNA"/>
</dbReference>
<evidence type="ECO:0000313" key="4">
    <source>
        <dbReference type="EMBL" id="KAF5664996.1"/>
    </source>
</evidence>
<dbReference type="PANTHER" id="PTHR47655">
    <property type="entry name" value="QUINIC ACID UTILIZATION ACTIVATOR"/>
    <property type="match status" value="1"/>
</dbReference>
<dbReference type="GO" id="GO:0045944">
    <property type="term" value="P:positive regulation of transcription by RNA polymerase II"/>
    <property type="evidence" value="ECO:0007669"/>
    <property type="project" value="TreeGrafter"/>
</dbReference>
<dbReference type="GO" id="GO:0008270">
    <property type="term" value="F:zinc ion binding"/>
    <property type="evidence" value="ECO:0007669"/>
    <property type="project" value="InterPro"/>
</dbReference>
<dbReference type="PANTHER" id="PTHR47655:SF2">
    <property type="entry name" value="QUINIC ACID UTILIZATION ACTIVATOR"/>
    <property type="match status" value="1"/>
</dbReference>